<dbReference type="GO" id="GO:0008094">
    <property type="term" value="F:ATP-dependent activity, acting on DNA"/>
    <property type="evidence" value="ECO:0007669"/>
    <property type="project" value="TreeGrafter"/>
</dbReference>
<dbReference type="PROSITE" id="PS51194">
    <property type="entry name" value="HELICASE_CTER"/>
    <property type="match status" value="1"/>
</dbReference>
<evidence type="ECO:0000259" key="6">
    <source>
        <dbReference type="PROSITE" id="PS51192"/>
    </source>
</evidence>
<dbReference type="InterPro" id="IPR000330">
    <property type="entry name" value="SNF2_N"/>
</dbReference>
<evidence type="ECO:0000313" key="9">
    <source>
        <dbReference type="Proteomes" id="UP000799429"/>
    </source>
</evidence>
<feature type="domain" description="RING-type" evidence="5">
    <location>
        <begin position="806"/>
        <end position="868"/>
    </location>
</feature>
<keyword evidence="3" id="KW-0067">ATP-binding</keyword>
<organism evidence="8 9">
    <name type="scientific">Patellaria atrata CBS 101060</name>
    <dbReference type="NCBI Taxonomy" id="1346257"/>
    <lineage>
        <taxon>Eukaryota</taxon>
        <taxon>Fungi</taxon>
        <taxon>Dikarya</taxon>
        <taxon>Ascomycota</taxon>
        <taxon>Pezizomycotina</taxon>
        <taxon>Dothideomycetes</taxon>
        <taxon>Dothideomycetes incertae sedis</taxon>
        <taxon>Patellariales</taxon>
        <taxon>Patellariaceae</taxon>
        <taxon>Patellaria</taxon>
    </lineage>
</organism>
<dbReference type="GO" id="GO:0006281">
    <property type="term" value="P:DNA repair"/>
    <property type="evidence" value="ECO:0007669"/>
    <property type="project" value="TreeGrafter"/>
</dbReference>
<dbReference type="AlphaFoldDB" id="A0A9P4S7E9"/>
<dbReference type="Pfam" id="PF00271">
    <property type="entry name" value="Helicase_C"/>
    <property type="match status" value="1"/>
</dbReference>
<keyword evidence="4" id="KW-0479">Metal-binding</keyword>
<dbReference type="Proteomes" id="UP000799429">
    <property type="component" value="Unassembled WGS sequence"/>
</dbReference>
<evidence type="ECO:0000256" key="1">
    <source>
        <dbReference type="ARBA" id="ARBA00022741"/>
    </source>
</evidence>
<dbReference type="PROSITE" id="PS51192">
    <property type="entry name" value="HELICASE_ATP_BIND_1"/>
    <property type="match status" value="1"/>
</dbReference>
<proteinExistence type="predicted"/>
<comment type="caution">
    <text evidence="8">The sequence shown here is derived from an EMBL/GenBank/DDBJ whole genome shotgun (WGS) entry which is preliminary data.</text>
</comment>
<dbReference type="SUPFAM" id="SSF57850">
    <property type="entry name" value="RING/U-box"/>
    <property type="match status" value="1"/>
</dbReference>
<dbReference type="InterPro" id="IPR001650">
    <property type="entry name" value="Helicase_C-like"/>
</dbReference>
<dbReference type="PANTHER" id="PTHR45626">
    <property type="entry name" value="TRANSCRIPTION TERMINATION FACTOR 2-RELATED"/>
    <property type="match status" value="1"/>
</dbReference>
<keyword evidence="2" id="KW-0378">Hydrolase</keyword>
<dbReference type="GO" id="GO:0008270">
    <property type="term" value="F:zinc ion binding"/>
    <property type="evidence" value="ECO:0007669"/>
    <property type="project" value="UniProtKB-KW"/>
</dbReference>
<evidence type="ECO:0000259" key="5">
    <source>
        <dbReference type="PROSITE" id="PS50089"/>
    </source>
</evidence>
<dbReference type="GO" id="GO:0016787">
    <property type="term" value="F:hydrolase activity"/>
    <property type="evidence" value="ECO:0007669"/>
    <property type="project" value="UniProtKB-KW"/>
</dbReference>
<dbReference type="InterPro" id="IPR049730">
    <property type="entry name" value="SNF2/RAD54-like_C"/>
</dbReference>
<dbReference type="PROSITE" id="PS50089">
    <property type="entry name" value="ZF_RING_2"/>
    <property type="match status" value="1"/>
</dbReference>
<evidence type="ECO:0000256" key="4">
    <source>
        <dbReference type="PROSITE-ProRule" id="PRU00175"/>
    </source>
</evidence>
<keyword evidence="4" id="KW-0862">Zinc</keyword>
<keyword evidence="1" id="KW-0547">Nucleotide-binding</keyword>
<dbReference type="GO" id="GO:0005634">
    <property type="term" value="C:nucleus"/>
    <property type="evidence" value="ECO:0007669"/>
    <property type="project" value="TreeGrafter"/>
</dbReference>
<dbReference type="OrthoDB" id="448448at2759"/>
<dbReference type="InterPro" id="IPR001841">
    <property type="entry name" value="Znf_RING"/>
</dbReference>
<feature type="domain" description="Helicase C-terminal" evidence="7">
    <location>
        <begin position="922"/>
        <end position="1071"/>
    </location>
</feature>
<feature type="domain" description="Helicase ATP-binding" evidence="6">
    <location>
        <begin position="454"/>
        <end position="641"/>
    </location>
</feature>
<dbReference type="Pfam" id="PF00176">
    <property type="entry name" value="SNF2-rel_dom"/>
    <property type="match status" value="1"/>
</dbReference>
<dbReference type="SMART" id="SM00490">
    <property type="entry name" value="HELICc"/>
    <property type="match status" value="1"/>
</dbReference>
<evidence type="ECO:0000256" key="2">
    <source>
        <dbReference type="ARBA" id="ARBA00022801"/>
    </source>
</evidence>
<keyword evidence="9" id="KW-1185">Reference proteome</keyword>
<dbReference type="Gene3D" id="3.40.50.10810">
    <property type="entry name" value="Tandem AAA-ATPase domain"/>
    <property type="match status" value="1"/>
</dbReference>
<gene>
    <name evidence="8" type="ORF">M501DRAFT_938002</name>
</gene>
<dbReference type="GO" id="GO:0005524">
    <property type="term" value="F:ATP binding"/>
    <property type="evidence" value="ECO:0007669"/>
    <property type="project" value="UniProtKB-KW"/>
</dbReference>
<dbReference type="CDD" id="cd18793">
    <property type="entry name" value="SF2_C_SNF"/>
    <property type="match status" value="1"/>
</dbReference>
<dbReference type="SUPFAM" id="SSF52540">
    <property type="entry name" value="P-loop containing nucleoside triphosphate hydrolases"/>
    <property type="match status" value="2"/>
</dbReference>
<evidence type="ECO:0000313" key="8">
    <source>
        <dbReference type="EMBL" id="KAF2837186.1"/>
    </source>
</evidence>
<dbReference type="InterPro" id="IPR027417">
    <property type="entry name" value="P-loop_NTPase"/>
</dbReference>
<evidence type="ECO:0000259" key="7">
    <source>
        <dbReference type="PROSITE" id="PS51194"/>
    </source>
</evidence>
<dbReference type="EMBL" id="MU006100">
    <property type="protein sequence ID" value="KAF2837186.1"/>
    <property type="molecule type" value="Genomic_DNA"/>
</dbReference>
<evidence type="ECO:0000256" key="3">
    <source>
        <dbReference type="ARBA" id="ARBA00022840"/>
    </source>
</evidence>
<dbReference type="InterPro" id="IPR014001">
    <property type="entry name" value="Helicase_ATP-bd"/>
</dbReference>
<accession>A0A9P4S7E9</accession>
<sequence length="1091" mass="123979">MQSTVVEDLTPDTPGDPFPYSNQFFVDDNTLLDDNFLTVGSEARQGINQANGYGDNANFRSPQFDPNALLNPRATAKRPQDTFHQNDLNDFTPNLGMGSMIERMHNVSTREEQPKKKLKANIDESDNRFIKSTFEGHAQNGIIGEHLKELREQGRKENGKSHVVDLTAGDETDDDVIITYDRSDQEICLGRLEKAFVQAFLIPTPKLGSSLGNHAMWPPLKVELRRRVSTDSVITVIDPAGKPFGKLDVRTSMALSPMMDAVKTNKIRLQARLIAHKKKPGESPGQSCSKLLEVIIVIYSPRKMAPGIGKFLSQKQLWLREPANPDRGVEYINPQQEHLVMVQKTVTRGAASNSSGGQLQNTFVTRTAEEVRSDVINMFDSLTPTEDLPEMEQDSRVITPLLKHQKQGLYFMVDREKDYSIEENGSDKNSLWRVKFAVNGQRVYYNVITGNEFRTKPPPVLGGILADMMGLGKTLSILSLITSTMDAAAHWATLSPQQFPDRPPLLLNSKATLLVAPVSTMTNWEEQIRTHLQPNSVKAYIYHGSNRKQDVKELATYDIVITTYSTIAADSDNKRFRVRPIDQTNWFRIVLDEGHMIRTQSSRQSQTVCALSAQRRWAVTGTPVQNRLDDLGALIKFLRIKPFDEKGAFQQFIMAPFKNADPEILPKLRLLVDSITIRRLKDRIDLPPRHDIIIKLEFSEEERLLYEWFARDSAQKVRAVTQQRKDQKSLGGKTYVHILRAILRLRLLCAHGQELLSDEDMKMTEGLSASSAIDLGDDEDEEKPALTPKQAYDMLHLLKESENDECSMCRTRLFQKETDDIPEPRSDNIIGHMTPCYQIVCPSCIEDFLAMMSVRASPDNYMTCPLCEQYVKCSLFELTFDKLEEEEATRNRIRDNPKLARQLNRYSGPHTKTKALLNSLLTDQQWSLNHPEEPPIKSVVFSGWTTHLDLVALALEDNHLKYTRLDGRMSRQARSESMKVFREDPAICIILISISAGGLGLNLTTANKAYVMEPQFNPAAEAQAVDRVHRLGQKREVYVTRFIMDRSFEEKMLELQKKKRDLADLSMNRNVKLDKEEAARQKMEELKSLFR</sequence>
<dbReference type="CDD" id="cd18008">
    <property type="entry name" value="DEXDc_SHPRH-like"/>
    <property type="match status" value="1"/>
</dbReference>
<dbReference type="InterPro" id="IPR050628">
    <property type="entry name" value="SNF2_RAD54_helicase_TF"/>
</dbReference>
<keyword evidence="4" id="KW-0863">Zinc-finger</keyword>
<reference evidence="8" key="1">
    <citation type="journal article" date="2020" name="Stud. Mycol.">
        <title>101 Dothideomycetes genomes: a test case for predicting lifestyles and emergence of pathogens.</title>
        <authorList>
            <person name="Haridas S."/>
            <person name="Albert R."/>
            <person name="Binder M."/>
            <person name="Bloem J."/>
            <person name="Labutti K."/>
            <person name="Salamov A."/>
            <person name="Andreopoulos B."/>
            <person name="Baker S."/>
            <person name="Barry K."/>
            <person name="Bills G."/>
            <person name="Bluhm B."/>
            <person name="Cannon C."/>
            <person name="Castanera R."/>
            <person name="Culley D."/>
            <person name="Daum C."/>
            <person name="Ezra D."/>
            <person name="Gonzalez J."/>
            <person name="Henrissat B."/>
            <person name="Kuo A."/>
            <person name="Liang C."/>
            <person name="Lipzen A."/>
            <person name="Lutzoni F."/>
            <person name="Magnuson J."/>
            <person name="Mondo S."/>
            <person name="Nolan M."/>
            <person name="Ohm R."/>
            <person name="Pangilinan J."/>
            <person name="Park H.-J."/>
            <person name="Ramirez L."/>
            <person name="Alfaro M."/>
            <person name="Sun H."/>
            <person name="Tritt A."/>
            <person name="Yoshinaga Y."/>
            <person name="Zwiers L.-H."/>
            <person name="Turgeon B."/>
            <person name="Goodwin S."/>
            <person name="Spatafora J."/>
            <person name="Crous P."/>
            <person name="Grigoriev I."/>
        </authorList>
    </citation>
    <scope>NUCLEOTIDE SEQUENCE</scope>
    <source>
        <strain evidence="8">CBS 101060</strain>
    </source>
</reference>
<name>A0A9P4S7E9_9PEZI</name>
<protein>
    <recommendedName>
        <fullName evidence="10">SNF2 family DNA-dependent ATPase domain-containing protein</fullName>
    </recommendedName>
</protein>
<dbReference type="Gene3D" id="3.40.50.300">
    <property type="entry name" value="P-loop containing nucleotide triphosphate hydrolases"/>
    <property type="match status" value="1"/>
</dbReference>
<dbReference type="InterPro" id="IPR038718">
    <property type="entry name" value="SNF2-like_sf"/>
</dbReference>
<dbReference type="SMART" id="SM00487">
    <property type="entry name" value="DEXDc"/>
    <property type="match status" value="1"/>
</dbReference>
<evidence type="ECO:0008006" key="10">
    <source>
        <dbReference type="Google" id="ProtNLM"/>
    </source>
</evidence>
<dbReference type="PANTHER" id="PTHR45626:SF52">
    <property type="entry name" value="SINGLE-STRANDED DNA-DEPENDENT ATPASE (EUROFUNG)"/>
    <property type="match status" value="1"/>
</dbReference>